<dbReference type="NCBIfam" id="NF008733">
    <property type="entry name" value="PRK11756.1"/>
    <property type="match status" value="1"/>
</dbReference>
<dbReference type="InterPro" id="IPR005135">
    <property type="entry name" value="Endo/exonuclease/phosphatase"/>
</dbReference>
<evidence type="ECO:0000256" key="2">
    <source>
        <dbReference type="ARBA" id="ARBA00022723"/>
    </source>
</evidence>
<dbReference type="InterPro" id="IPR036691">
    <property type="entry name" value="Endo/exonu/phosph_ase_sf"/>
</dbReference>
<feature type="site" description="Transition state stabilizer" evidence="7">
    <location>
        <position position="153"/>
    </location>
</feature>
<dbReference type="GeneID" id="77256056"/>
<dbReference type="PANTHER" id="PTHR43250:SF2">
    <property type="entry name" value="EXODEOXYRIBONUCLEASE III"/>
    <property type="match status" value="1"/>
</dbReference>
<dbReference type="Pfam" id="PF03372">
    <property type="entry name" value="Exo_endo_phos"/>
    <property type="match status" value="1"/>
</dbReference>
<dbReference type="GO" id="GO:0046872">
    <property type="term" value="F:metal ion binding"/>
    <property type="evidence" value="ECO:0007669"/>
    <property type="project" value="UniProtKB-KW"/>
</dbReference>
<evidence type="ECO:0000313" key="10">
    <source>
        <dbReference type="Proteomes" id="UP000193100"/>
    </source>
</evidence>
<organism evidence="9 10">
    <name type="scientific">Marinobacter salarius</name>
    <dbReference type="NCBI Taxonomy" id="1420917"/>
    <lineage>
        <taxon>Bacteria</taxon>
        <taxon>Pseudomonadati</taxon>
        <taxon>Pseudomonadota</taxon>
        <taxon>Gammaproteobacteria</taxon>
        <taxon>Pseudomonadales</taxon>
        <taxon>Marinobacteraceae</taxon>
        <taxon>Marinobacter</taxon>
    </lineage>
</organism>
<dbReference type="GO" id="GO:0004519">
    <property type="term" value="F:endonuclease activity"/>
    <property type="evidence" value="ECO:0007669"/>
    <property type="project" value="InterPro"/>
</dbReference>
<dbReference type="NCBIfam" id="TIGR00633">
    <property type="entry name" value="xth"/>
    <property type="match status" value="1"/>
</dbReference>
<comment type="similarity">
    <text evidence="1">Belongs to the DNA repair enzymes AP/ExoA family.</text>
</comment>
<dbReference type="InterPro" id="IPR004808">
    <property type="entry name" value="AP_endonuc_1"/>
</dbReference>
<feature type="active site" description="Proton acceptor" evidence="5">
    <location>
        <position position="261"/>
    </location>
</feature>
<dbReference type="CDD" id="cd09086">
    <property type="entry name" value="ExoIII-like_AP-endo"/>
    <property type="match status" value="1"/>
</dbReference>
<evidence type="ECO:0000256" key="5">
    <source>
        <dbReference type="PIRSR" id="PIRSR604808-1"/>
    </source>
</evidence>
<dbReference type="EMBL" id="CP020931">
    <property type="protein sequence ID" value="ARM84182.1"/>
    <property type="molecule type" value="Genomic_DNA"/>
</dbReference>
<gene>
    <name evidence="9" type="primary">xthA</name>
    <name evidence="9" type="ORF">MARSALSMR5_02108</name>
</gene>
<comment type="cofactor">
    <cofactor evidence="6">
        <name>Mg(2+)</name>
        <dbReference type="ChEBI" id="CHEBI:18420"/>
    </cofactor>
    <cofactor evidence="6">
        <name>Mn(2+)</name>
        <dbReference type="ChEBI" id="CHEBI:29035"/>
    </cofactor>
    <text evidence="6">Probably binds two magnesium or manganese ions per subunit.</text>
</comment>
<evidence type="ECO:0000313" key="9">
    <source>
        <dbReference type="EMBL" id="ARM84182.1"/>
    </source>
</evidence>
<feature type="binding site" evidence="6">
    <location>
        <position position="261"/>
    </location>
    <ligand>
        <name>Mg(2+)</name>
        <dbReference type="ChEBI" id="CHEBI:18420"/>
        <label>1</label>
    </ligand>
</feature>
<evidence type="ECO:0000256" key="4">
    <source>
        <dbReference type="ARBA" id="ARBA00022842"/>
    </source>
</evidence>
<feature type="binding site" evidence="6">
    <location>
        <position position="153"/>
    </location>
    <ligand>
        <name>Mg(2+)</name>
        <dbReference type="ChEBI" id="CHEBI:18420"/>
        <label>1</label>
    </ligand>
</feature>
<feature type="binding site" evidence="6">
    <location>
        <position position="151"/>
    </location>
    <ligand>
        <name>Mg(2+)</name>
        <dbReference type="ChEBI" id="CHEBI:18420"/>
        <label>1</label>
    </ligand>
</feature>
<accession>A0A1W6KA35</accession>
<keyword evidence="4 6" id="KW-0460">Magnesium</keyword>
<evidence type="ECO:0000256" key="7">
    <source>
        <dbReference type="PIRSR" id="PIRSR604808-3"/>
    </source>
</evidence>
<name>A0A1W6KA35_9GAMM</name>
<evidence type="ECO:0000256" key="6">
    <source>
        <dbReference type="PIRSR" id="PIRSR604808-2"/>
    </source>
</evidence>
<dbReference type="GO" id="GO:0003677">
    <property type="term" value="F:DNA binding"/>
    <property type="evidence" value="ECO:0007669"/>
    <property type="project" value="InterPro"/>
</dbReference>
<dbReference type="GO" id="GO:0008311">
    <property type="term" value="F:double-stranded DNA 3'-5' DNA exonuclease activity"/>
    <property type="evidence" value="ECO:0007669"/>
    <property type="project" value="UniProtKB-EC"/>
</dbReference>
<evidence type="ECO:0000256" key="3">
    <source>
        <dbReference type="ARBA" id="ARBA00022801"/>
    </source>
</evidence>
<keyword evidence="3 9" id="KW-0378">Hydrolase</keyword>
<feature type="domain" description="Endonuclease/exonuclease/phosphatase" evidence="8">
    <location>
        <begin position="4"/>
        <end position="261"/>
    </location>
</feature>
<dbReference type="PROSITE" id="PS00726">
    <property type="entry name" value="AP_NUCLEASE_F1_1"/>
    <property type="match status" value="1"/>
</dbReference>
<feature type="site" description="Interaction with DNA substrate" evidence="7">
    <location>
        <position position="261"/>
    </location>
</feature>
<dbReference type="RefSeq" id="WP_085680575.1">
    <property type="nucleotide sequence ID" value="NZ_CP020931.1"/>
</dbReference>
<dbReference type="GO" id="GO:0006281">
    <property type="term" value="P:DNA repair"/>
    <property type="evidence" value="ECO:0007669"/>
    <property type="project" value="InterPro"/>
</dbReference>
<dbReference type="InterPro" id="IPR037493">
    <property type="entry name" value="ExoIII-like"/>
</dbReference>
<dbReference type="PROSITE" id="PS51435">
    <property type="entry name" value="AP_NUCLEASE_F1_4"/>
    <property type="match status" value="1"/>
</dbReference>
<feature type="binding site" evidence="6">
    <location>
        <position position="260"/>
    </location>
    <ligand>
        <name>Mg(2+)</name>
        <dbReference type="ChEBI" id="CHEBI:18420"/>
        <label>1</label>
    </ligand>
</feature>
<protein>
    <submittedName>
        <fullName evidence="9">Exodeoxyribonuclease III</fullName>
        <ecNumber evidence="9">3.1.11.2</ecNumber>
    </submittedName>
</protein>
<dbReference type="PANTHER" id="PTHR43250">
    <property type="entry name" value="EXODEOXYRIBONUCLEASE III"/>
    <property type="match status" value="1"/>
</dbReference>
<dbReference type="InterPro" id="IPR020847">
    <property type="entry name" value="AP_endonuclease_F1_BS"/>
</dbReference>
<keyword evidence="2 6" id="KW-0479">Metal-binding</keyword>
<keyword evidence="6" id="KW-0464">Manganese</keyword>
<proteinExistence type="inferred from homology"/>
<dbReference type="AlphaFoldDB" id="A0A1W6KA35"/>
<feature type="site" description="Important for catalytic activity" evidence="7">
    <location>
        <position position="231"/>
    </location>
</feature>
<dbReference type="SUPFAM" id="SSF56219">
    <property type="entry name" value="DNase I-like"/>
    <property type="match status" value="1"/>
</dbReference>
<dbReference type="Proteomes" id="UP000193100">
    <property type="component" value="Chromosome"/>
</dbReference>
<feature type="active site" evidence="5">
    <location>
        <position position="109"/>
    </location>
</feature>
<feature type="active site" description="Proton donor/acceptor" evidence="5">
    <location>
        <position position="151"/>
    </location>
</feature>
<dbReference type="NCBIfam" id="TIGR00195">
    <property type="entry name" value="exoDNase_III"/>
    <property type="match status" value="1"/>
</dbReference>
<feature type="binding site" evidence="6">
    <location>
        <position position="34"/>
    </location>
    <ligand>
        <name>Mg(2+)</name>
        <dbReference type="ChEBI" id="CHEBI:18420"/>
        <label>1</label>
    </ligand>
</feature>
<sequence>MMFVSFNVNSIRTRLHQLEAVIDSLNPDFIGLQETKVTDEEFPEDAIRELGYHVHFHGQKTHYGVALLSRQAPDSVQKGYPWDGEDSQRRLITGHFTVNGRKLTVINGYFPQGESRDHPIKFPAKEKFYADLMRYLDDLKAANGEIVVMGDMNISPTDQDIGIGAENAKRWLRTGKCSFLPEEREWLGQVESRGFTDVFRHLHPEESDTFSWFDYRSKGFDRDPRRGLRIDLIMASDPLLPKAEEAGVSYDIRAMERPSDHCPVWARFSL</sequence>
<dbReference type="Gene3D" id="3.60.10.10">
    <property type="entry name" value="Endonuclease/exonuclease/phosphatase"/>
    <property type="match status" value="1"/>
</dbReference>
<evidence type="ECO:0000256" key="1">
    <source>
        <dbReference type="ARBA" id="ARBA00007092"/>
    </source>
</evidence>
<evidence type="ECO:0000259" key="8">
    <source>
        <dbReference type="Pfam" id="PF03372"/>
    </source>
</evidence>
<feature type="binding site" evidence="6">
    <location>
        <position position="7"/>
    </location>
    <ligand>
        <name>Mg(2+)</name>
        <dbReference type="ChEBI" id="CHEBI:18420"/>
        <label>1</label>
    </ligand>
</feature>
<dbReference type="EC" id="3.1.11.2" evidence="9"/>
<reference evidence="9 10" key="1">
    <citation type="submission" date="2017-04" db="EMBL/GenBank/DDBJ databases">
        <title>Genome Sequence of Marinobacter salarius strain SMR5 Isolated from a culture of the Diatom Skeletonema marinoi.</title>
        <authorList>
            <person name="Topel M."/>
            <person name="Pinder M.I.M."/>
            <person name="Johansson O.N."/>
            <person name="Kourtchenko O."/>
            <person name="Godhe A."/>
            <person name="Clarke A.K."/>
        </authorList>
    </citation>
    <scope>NUCLEOTIDE SEQUENCE [LARGE SCALE GENOMIC DNA]</scope>
    <source>
        <strain evidence="9 10">SMR5</strain>
    </source>
</reference>
<dbReference type="STRING" id="1420917.AU15_07875"/>